<dbReference type="EMBL" id="QGTR01000001">
    <property type="protein sequence ID" value="PWW04370.1"/>
    <property type="molecule type" value="Genomic_DNA"/>
</dbReference>
<organism evidence="2 3">
    <name type="scientific">Hoeflea marina</name>
    <dbReference type="NCBI Taxonomy" id="274592"/>
    <lineage>
        <taxon>Bacteria</taxon>
        <taxon>Pseudomonadati</taxon>
        <taxon>Pseudomonadota</taxon>
        <taxon>Alphaproteobacteria</taxon>
        <taxon>Hyphomicrobiales</taxon>
        <taxon>Rhizobiaceae</taxon>
        <taxon>Hoeflea</taxon>
    </lineage>
</organism>
<evidence type="ECO:0000313" key="3">
    <source>
        <dbReference type="Proteomes" id="UP000246352"/>
    </source>
</evidence>
<dbReference type="RefSeq" id="WP_158284859.1">
    <property type="nucleotide sequence ID" value="NZ_QGTR01000001.1"/>
</dbReference>
<reference evidence="2 3" key="1">
    <citation type="submission" date="2018-05" db="EMBL/GenBank/DDBJ databases">
        <title>Genomic Encyclopedia of Type Strains, Phase IV (KMG-IV): sequencing the most valuable type-strain genomes for metagenomic binning, comparative biology and taxonomic classification.</title>
        <authorList>
            <person name="Goeker M."/>
        </authorList>
    </citation>
    <scope>NUCLEOTIDE SEQUENCE [LARGE SCALE GENOMIC DNA]</scope>
    <source>
        <strain evidence="2 3">DSM 16791</strain>
    </source>
</reference>
<name>A0A317PXZ0_9HYPH</name>
<evidence type="ECO:0000313" key="2">
    <source>
        <dbReference type="EMBL" id="PWW04370.1"/>
    </source>
</evidence>
<keyword evidence="3" id="KW-1185">Reference proteome</keyword>
<accession>A0A317PXZ0</accession>
<comment type="caution">
    <text evidence="2">The sequence shown here is derived from an EMBL/GenBank/DDBJ whole genome shotgun (WGS) entry which is preliminary data.</text>
</comment>
<dbReference type="InterPro" id="IPR018725">
    <property type="entry name" value="DUF2259_secreted"/>
</dbReference>
<keyword evidence="1" id="KW-0732">Signal</keyword>
<dbReference type="Proteomes" id="UP000246352">
    <property type="component" value="Unassembled WGS sequence"/>
</dbReference>
<gene>
    <name evidence="2" type="ORF">DFR52_1011068</name>
</gene>
<feature type="signal peptide" evidence="1">
    <location>
        <begin position="1"/>
        <end position="29"/>
    </location>
</feature>
<dbReference type="Pfam" id="PF10016">
    <property type="entry name" value="DUF2259"/>
    <property type="match status" value="1"/>
</dbReference>
<evidence type="ECO:0000256" key="1">
    <source>
        <dbReference type="SAM" id="SignalP"/>
    </source>
</evidence>
<proteinExistence type="predicted"/>
<dbReference type="AlphaFoldDB" id="A0A317PXZ0"/>
<dbReference type="OrthoDB" id="65722at2"/>
<feature type="chain" id="PRO_5016340248" evidence="1">
    <location>
        <begin position="30"/>
        <end position="247"/>
    </location>
</feature>
<sequence length="247" mass="26018">MTPLRQIIKACLLVAAPVLLCLSATTGRAGDFAEFRPLGFSADGTVFGFEEFGVQDGSGFPYANRYFINTSTDSYAAPPVRVRIDDDTATLADARATAAATSPALAAGLSDNPGIFAAYQPATELRSNGLELSYTSFAMEPFPGGPYKVQLSEKPLPASAGCAAFGEESVGFKLRMTETDGELASITLQDDASVPASRNCPTSYRLGGALTHANPDGSTTHVILILVRSHGFEGADGRWIAVTRRLN</sequence>
<protein>
    <submittedName>
        <fullName evidence="2">Putative secreted protein</fullName>
    </submittedName>
</protein>